<keyword evidence="2" id="KW-1185">Reference proteome</keyword>
<gene>
    <name evidence="1" type="ORF">MRATA1EN1_LOCUS28414</name>
</gene>
<proteinExistence type="predicted"/>
<protein>
    <submittedName>
        <fullName evidence="1">Uncharacterized protein</fullName>
    </submittedName>
</protein>
<evidence type="ECO:0000313" key="2">
    <source>
        <dbReference type="Proteomes" id="UP001176941"/>
    </source>
</evidence>
<accession>A0ABN8ZZL8</accession>
<sequence length="108" mass="12660">MCLLPPPSEQTQILVEVRLNSCFVFSLTERERRKKSPPPFTIIHLLLWEIIEEWENETFIYIINFNTYASVSDQVQILRLCRSQSLFVFLFSLTLRPGLQNLASPTKD</sequence>
<name>A0ABN8ZZL8_RANTA</name>
<evidence type="ECO:0000313" key="1">
    <source>
        <dbReference type="EMBL" id="CAI9179452.1"/>
    </source>
</evidence>
<dbReference type="EMBL" id="OX459945">
    <property type="protein sequence ID" value="CAI9179452.1"/>
    <property type="molecule type" value="Genomic_DNA"/>
</dbReference>
<dbReference type="Proteomes" id="UP001176941">
    <property type="component" value="Chromosome 9"/>
</dbReference>
<organism evidence="1 2">
    <name type="scientific">Rangifer tarandus platyrhynchus</name>
    <name type="common">Svalbard reindeer</name>
    <dbReference type="NCBI Taxonomy" id="3082113"/>
    <lineage>
        <taxon>Eukaryota</taxon>
        <taxon>Metazoa</taxon>
        <taxon>Chordata</taxon>
        <taxon>Craniata</taxon>
        <taxon>Vertebrata</taxon>
        <taxon>Euteleostomi</taxon>
        <taxon>Mammalia</taxon>
        <taxon>Eutheria</taxon>
        <taxon>Laurasiatheria</taxon>
        <taxon>Artiodactyla</taxon>
        <taxon>Ruminantia</taxon>
        <taxon>Pecora</taxon>
        <taxon>Cervidae</taxon>
        <taxon>Odocoileinae</taxon>
        <taxon>Rangifer</taxon>
    </lineage>
</organism>
<reference evidence="1" key="1">
    <citation type="submission" date="2023-04" db="EMBL/GenBank/DDBJ databases">
        <authorList>
            <consortium name="ELIXIR-Norway"/>
        </authorList>
    </citation>
    <scope>NUCLEOTIDE SEQUENCE [LARGE SCALE GENOMIC DNA]</scope>
</reference>